<evidence type="ECO:0000313" key="5">
    <source>
        <dbReference type="EMBL" id="GLI54610.1"/>
    </source>
</evidence>
<dbReference type="SUPFAM" id="SSF52518">
    <property type="entry name" value="Thiamin diphosphate-binding fold (THDP-binding)"/>
    <property type="match status" value="1"/>
</dbReference>
<dbReference type="AlphaFoldDB" id="A0A9W6GI57"/>
<feature type="domain" description="Transketolase-like pyrimidine-binding" evidence="4">
    <location>
        <begin position="3"/>
        <end position="168"/>
    </location>
</feature>
<dbReference type="Proteomes" id="UP001144471">
    <property type="component" value="Unassembled WGS sequence"/>
</dbReference>
<comment type="similarity">
    <text evidence="2">Belongs to the transketolase family.</text>
</comment>
<dbReference type="PANTHER" id="PTHR43825">
    <property type="entry name" value="PYRUVATE DEHYDROGENASE E1 COMPONENT"/>
    <property type="match status" value="1"/>
</dbReference>
<dbReference type="InterPro" id="IPR033248">
    <property type="entry name" value="Transketolase_C"/>
</dbReference>
<dbReference type="FunFam" id="3.40.50.970:FF:000129">
    <property type="entry name" value="Transketolase"/>
    <property type="match status" value="1"/>
</dbReference>
<accession>A0A9W6GI57</accession>
<dbReference type="PANTHER" id="PTHR43825:SF1">
    <property type="entry name" value="TRANSKETOLASE-LIKE PYRIMIDINE-BINDING DOMAIN-CONTAINING PROTEIN"/>
    <property type="match status" value="1"/>
</dbReference>
<comment type="cofactor">
    <cofactor evidence="1">
        <name>thiamine diphosphate</name>
        <dbReference type="ChEBI" id="CHEBI:58937"/>
    </cofactor>
</comment>
<reference evidence="5" key="1">
    <citation type="submission" date="2022-12" db="EMBL/GenBank/DDBJ databases">
        <title>Reference genome sequencing for broad-spectrum identification of bacterial and archaeal isolates by mass spectrometry.</title>
        <authorList>
            <person name="Sekiguchi Y."/>
            <person name="Tourlousse D.M."/>
        </authorList>
    </citation>
    <scope>NUCLEOTIDE SEQUENCE</scope>
    <source>
        <strain evidence="5">10succ1</strain>
    </source>
</reference>
<dbReference type="Pfam" id="PF02779">
    <property type="entry name" value="Transket_pyr"/>
    <property type="match status" value="1"/>
</dbReference>
<dbReference type="Gene3D" id="3.40.50.920">
    <property type="match status" value="1"/>
</dbReference>
<evidence type="ECO:0000256" key="2">
    <source>
        <dbReference type="ARBA" id="ARBA00007131"/>
    </source>
</evidence>
<keyword evidence="6" id="KW-1185">Reference proteome</keyword>
<evidence type="ECO:0000313" key="6">
    <source>
        <dbReference type="Proteomes" id="UP001144471"/>
    </source>
</evidence>
<dbReference type="EMBL" id="BSDY01000001">
    <property type="protein sequence ID" value="GLI54610.1"/>
    <property type="molecule type" value="Genomic_DNA"/>
</dbReference>
<dbReference type="InterPro" id="IPR009014">
    <property type="entry name" value="Transketo_C/PFOR_II"/>
</dbReference>
<dbReference type="CDD" id="cd07033">
    <property type="entry name" value="TPP_PYR_DXS_TK_like"/>
    <property type="match status" value="1"/>
</dbReference>
<evidence type="ECO:0000259" key="4">
    <source>
        <dbReference type="SMART" id="SM00861"/>
    </source>
</evidence>
<dbReference type="InterPro" id="IPR051157">
    <property type="entry name" value="PDH/Transketolase"/>
</dbReference>
<protein>
    <submittedName>
        <fullName evidence="5">Transketolase</fullName>
    </submittedName>
</protein>
<evidence type="ECO:0000256" key="1">
    <source>
        <dbReference type="ARBA" id="ARBA00001964"/>
    </source>
</evidence>
<dbReference type="RefSeq" id="WP_281832373.1">
    <property type="nucleotide sequence ID" value="NZ_BSDY01000001.1"/>
</dbReference>
<dbReference type="SUPFAM" id="SSF52922">
    <property type="entry name" value="TK C-terminal domain-like"/>
    <property type="match status" value="1"/>
</dbReference>
<gene>
    <name evidence="5" type="ORF">PM10SUCC1_01250</name>
</gene>
<dbReference type="Pfam" id="PF02780">
    <property type="entry name" value="Transketolase_C"/>
    <property type="match status" value="1"/>
</dbReference>
<dbReference type="InterPro" id="IPR005475">
    <property type="entry name" value="Transketolase-like_Pyr-bd"/>
</dbReference>
<dbReference type="InterPro" id="IPR029061">
    <property type="entry name" value="THDP-binding"/>
</dbReference>
<keyword evidence="3" id="KW-0786">Thiamine pyrophosphate</keyword>
<dbReference type="SMART" id="SM00861">
    <property type="entry name" value="Transket_pyr"/>
    <property type="match status" value="1"/>
</dbReference>
<proteinExistence type="inferred from homology"/>
<comment type="caution">
    <text evidence="5">The sequence shown here is derived from an EMBL/GenBank/DDBJ whole genome shotgun (WGS) entry which is preliminary data.</text>
</comment>
<name>A0A9W6GI57_9FUSO</name>
<sequence length="309" mass="33723">MEKATRDAFGEVLVALGGEDERIVALSADLQDSTKAIHFEKKYPERFVNVGIAEQDLVGIAAGYALEGFIPFISSFAAFLTTRPFDMLRILACYNDLNIKIVATHSGLTVGEDGGSAQMLEDIALMRALPNMQVYCPADAIETEKIVRVAAREKGPIYIRLARAKYPVITDPNEPFIPGRGTVMRRGRDLTIVAAGYMVSKALEVAETLSKEGIESKVINMSSIKPIDKHMLKKCAAKTGRIVTLEEHQESGGLGSAVCEALAETGVPIKIIGVEDRFGQSGKPEELFKEYGLDNESILEKIREFIGRA</sequence>
<dbReference type="Gene3D" id="3.40.50.970">
    <property type="match status" value="1"/>
</dbReference>
<evidence type="ECO:0000256" key="3">
    <source>
        <dbReference type="ARBA" id="ARBA00023052"/>
    </source>
</evidence>
<organism evidence="5 6">
    <name type="scientific">Propionigenium maris DSM 9537</name>
    <dbReference type="NCBI Taxonomy" id="1123000"/>
    <lineage>
        <taxon>Bacteria</taxon>
        <taxon>Fusobacteriati</taxon>
        <taxon>Fusobacteriota</taxon>
        <taxon>Fusobacteriia</taxon>
        <taxon>Fusobacteriales</taxon>
        <taxon>Fusobacteriaceae</taxon>
        <taxon>Propionigenium</taxon>
    </lineage>
</organism>